<dbReference type="Proteomes" id="UP000278792">
    <property type="component" value="Unassembled WGS sequence"/>
</dbReference>
<dbReference type="RefSeq" id="WP_075649106.1">
    <property type="nucleotide sequence ID" value="NZ_AP019657.1"/>
</dbReference>
<feature type="domain" description="PilZ" evidence="1">
    <location>
        <begin position="6"/>
        <end position="100"/>
    </location>
</feature>
<evidence type="ECO:0000313" key="5">
    <source>
        <dbReference type="Proteomes" id="UP000278792"/>
    </source>
</evidence>
<evidence type="ECO:0000313" key="4">
    <source>
        <dbReference type="Proteomes" id="UP000186206"/>
    </source>
</evidence>
<dbReference type="Proteomes" id="UP000186206">
    <property type="component" value="Unassembled WGS sequence"/>
</dbReference>
<dbReference type="Gene3D" id="2.40.10.430">
    <property type="match status" value="1"/>
</dbReference>
<evidence type="ECO:0000313" key="3">
    <source>
        <dbReference type="EMBL" id="ROV60065.1"/>
    </source>
</evidence>
<keyword evidence="4" id="KW-1185">Reference proteome</keyword>
<organism evidence="3 5">
    <name type="scientific">Vibrio ponticus</name>
    <dbReference type="NCBI Taxonomy" id="265668"/>
    <lineage>
        <taxon>Bacteria</taxon>
        <taxon>Pseudomonadati</taxon>
        <taxon>Pseudomonadota</taxon>
        <taxon>Gammaproteobacteria</taxon>
        <taxon>Vibrionales</taxon>
        <taxon>Vibrionaceae</taxon>
        <taxon>Vibrio</taxon>
    </lineage>
</organism>
<proteinExistence type="predicted"/>
<name>A0A3N3DZY4_9VIBR</name>
<reference evidence="3 5" key="2">
    <citation type="submission" date="2018-11" db="EMBL/GenBank/DDBJ databases">
        <title>Vibrio ponticus strain CAIM 1751 pathogenic for the snapper Lutjanus guttatus.</title>
        <authorList>
            <person name="Soto-Rodriguez S."/>
            <person name="Lozano-Olvera R."/>
            <person name="Gomez-Gil B."/>
        </authorList>
    </citation>
    <scope>NUCLEOTIDE SEQUENCE [LARGE SCALE GENOMIC DNA]</scope>
    <source>
        <strain evidence="3 5">CAIM 1751</strain>
    </source>
</reference>
<dbReference type="EMBL" id="MJMI01000083">
    <property type="protein sequence ID" value="OLQ93806.1"/>
    <property type="molecule type" value="Genomic_DNA"/>
</dbReference>
<accession>A0A3N3DZY4</accession>
<evidence type="ECO:0000313" key="2">
    <source>
        <dbReference type="EMBL" id="OLQ93806.1"/>
    </source>
</evidence>
<dbReference type="OrthoDB" id="5894630at2"/>
<gene>
    <name evidence="2" type="ORF">BIY21_10835</name>
    <name evidence="3" type="ORF">EGH82_10865</name>
</gene>
<comment type="caution">
    <text evidence="3">The sequence shown here is derived from an EMBL/GenBank/DDBJ whole genome shotgun (WGS) entry which is preliminary data.</text>
</comment>
<evidence type="ECO:0000259" key="1">
    <source>
        <dbReference type="Pfam" id="PF07238"/>
    </source>
</evidence>
<dbReference type="Pfam" id="PF07238">
    <property type="entry name" value="PilZ"/>
    <property type="match status" value="1"/>
</dbReference>
<sequence>MNDYVQKRRYYRLKYPRRAMPVVSIDEQLFHVSEISEKGIRIIMNNLASLYRGLTLTGTLSLGIENQIKVKGQILRFDDNEVILELHQGPSFKDMVEQQRHIRNNYPKHFAKLRSQAVH</sequence>
<dbReference type="AlphaFoldDB" id="A0A3N3DZY4"/>
<dbReference type="GO" id="GO:0035438">
    <property type="term" value="F:cyclic-di-GMP binding"/>
    <property type="evidence" value="ECO:0007669"/>
    <property type="project" value="InterPro"/>
</dbReference>
<reference evidence="2 4" key="1">
    <citation type="submission" date="2016-09" db="EMBL/GenBank/DDBJ databases">
        <title>Genomic Taxonomy of the Vibrionaceae.</title>
        <authorList>
            <person name="Gonzalez-Castillo A."/>
            <person name="Gomez-Gil B."/>
            <person name="Enciso-Ibarra K."/>
        </authorList>
    </citation>
    <scope>NUCLEOTIDE SEQUENCE [LARGE SCALE GENOMIC DNA]</scope>
    <source>
        <strain evidence="2 4">CAIM 1731</strain>
    </source>
</reference>
<dbReference type="InterPro" id="IPR009875">
    <property type="entry name" value="PilZ_domain"/>
</dbReference>
<protein>
    <submittedName>
        <fullName evidence="2">Peptide chain release factor A</fullName>
    </submittedName>
    <submittedName>
        <fullName evidence="3">PilZ domain-containing protein</fullName>
    </submittedName>
</protein>
<dbReference type="EMBL" id="RKIK01000027">
    <property type="protein sequence ID" value="ROV60065.1"/>
    <property type="molecule type" value="Genomic_DNA"/>
</dbReference>